<dbReference type="InterPro" id="IPR007019">
    <property type="entry name" value="SURF6"/>
</dbReference>
<proteinExistence type="inferred from homology"/>
<feature type="compositionally biased region" description="Acidic residues" evidence="4">
    <location>
        <begin position="98"/>
        <end position="110"/>
    </location>
</feature>
<protein>
    <recommendedName>
        <fullName evidence="9">SURF6-domain-containing protein</fullName>
    </recommendedName>
</protein>
<evidence type="ECO:0000259" key="5">
    <source>
        <dbReference type="Pfam" id="PF04935"/>
    </source>
</evidence>
<comment type="subcellular location">
    <subcellularLocation>
        <location evidence="1">Nucleus</location>
    </subcellularLocation>
</comment>
<evidence type="ECO:0000259" key="6">
    <source>
        <dbReference type="Pfam" id="PF15459"/>
    </source>
</evidence>
<feature type="domain" description="Ribosomal RNA-processing protein 14/surfeit locus protein 6 C-terminal" evidence="5">
    <location>
        <begin position="339"/>
        <end position="534"/>
    </location>
</feature>
<name>A0AAJ0DCN8_9PEZI</name>
<feature type="compositionally biased region" description="Basic and acidic residues" evidence="4">
    <location>
        <begin position="492"/>
        <end position="530"/>
    </location>
</feature>
<evidence type="ECO:0000313" key="7">
    <source>
        <dbReference type="EMBL" id="KAK3051367.1"/>
    </source>
</evidence>
<dbReference type="GO" id="GO:0005730">
    <property type="term" value="C:nucleolus"/>
    <property type="evidence" value="ECO:0007669"/>
    <property type="project" value="TreeGrafter"/>
</dbReference>
<dbReference type="Pfam" id="PF15459">
    <property type="entry name" value="RRP14"/>
    <property type="match status" value="1"/>
</dbReference>
<feature type="region of interest" description="Disordered" evidence="4">
    <location>
        <begin position="467"/>
        <end position="567"/>
    </location>
</feature>
<feature type="compositionally biased region" description="Acidic residues" evidence="4">
    <location>
        <begin position="181"/>
        <end position="192"/>
    </location>
</feature>
<comment type="caution">
    <text evidence="7">The sequence shown here is derived from an EMBL/GenBank/DDBJ whole genome shotgun (WGS) entry which is preliminary data.</text>
</comment>
<organism evidence="7 8">
    <name type="scientific">Extremus antarcticus</name>
    <dbReference type="NCBI Taxonomy" id="702011"/>
    <lineage>
        <taxon>Eukaryota</taxon>
        <taxon>Fungi</taxon>
        <taxon>Dikarya</taxon>
        <taxon>Ascomycota</taxon>
        <taxon>Pezizomycotina</taxon>
        <taxon>Dothideomycetes</taxon>
        <taxon>Dothideomycetidae</taxon>
        <taxon>Mycosphaerellales</taxon>
        <taxon>Extremaceae</taxon>
        <taxon>Extremus</taxon>
    </lineage>
</organism>
<dbReference type="GO" id="GO:0003677">
    <property type="term" value="F:DNA binding"/>
    <property type="evidence" value="ECO:0007669"/>
    <property type="project" value="TreeGrafter"/>
</dbReference>
<feature type="compositionally biased region" description="Basic and acidic residues" evidence="4">
    <location>
        <begin position="309"/>
        <end position="352"/>
    </location>
</feature>
<sequence length="567" mass="63296">MTDGSETAHEDPLEGLEERLQSHNKAFESLLALTPAREYYGSHFVDGKDPSEQWNRKKQTKEEKRAAKMAKLDPRNNKSALDVLKEREAEVLKRKREDEDDDEAGEEERVDDVVPKKRRKGQEDAEATEARRKKKAERRAEKRVAKKEKKVSQQAKQEVKKSRKQKRVEKEGKVEPSHEADAEEDGGDAEEVPPERMADMEAVDLSGLVDEQEDGLNGHDEDAASEVSSVPTTPLIDSPAFDLRTNHSAASSSSSIVPPSTVDQIKPTQPPKLNAKTATKTTAPGLPSNADSPTVAGTSSPKPNIPRITDAEKTERLRKRIEELRAARKADSQPARSRQELLEQRRKKEEQRKAHKKELRRKAKEEEQRREDEQLRGSGSPLTSNIFSPRSPAATENAYSFSRLAFEDGTAADPELGELKSAHKRKGPQDPKTALAAAQKKDARIAGYDAEKKADIADKDMWLNAKKRAHGERVRDDTSLLKKALKRKEKAKGKSEEQWKEREHTVVHGKEMKQKRRESNLAKRREEKGGKGKKGKKDGGKGGKQGAKGAKKGGPKKRAGFEGSFKA</sequence>
<feature type="compositionally biased region" description="Basic and acidic residues" evidence="4">
    <location>
        <begin position="83"/>
        <end position="97"/>
    </location>
</feature>
<keyword evidence="8" id="KW-1185">Reference proteome</keyword>
<evidence type="ECO:0000256" key="2">
    <source>
        <dbReference type="ARBA" id="ARBA00005904"/>
    </source>
</evidence>
<dbReference type="GO" id="GO:0003723">
    <property type="term" value="F:RNA binding"/>
    <property type="evidence" value="ECO:0007669"/>
    <property type="project" value="TreeGrafter"/>
</dbReference>
<feature type="compositionally biased region" description="Polar residues" evidence="4">
    <location>
        <begin position="289"/>
        <end position="302"/>
    </location>
</feature>
<feature type="region of interest" description="Disordered" evidence="4">
    <location>
        <begin position="412"/>
        <end position="453"/>
    </location>
</feature>
<dbReference type="GO" id="GO:0042274">
    <property type="term" value="P:ribosomal small subunit biogenesis"/>
    <property type="evidence" value="ECO:0007669"/>
    <property type="project" value="TreeGrafter"/>
</dbReference>
<feature type="compositionally biased region" description="Basic and acidic residues" evidence="4">
    <location>
        <begin position="45"/>
        <end position="76"/>
    </location>
</feature>
<dbReference type="PANTHER" id="PTHR14369:SF0">
    <property type="entry name" value="SURFEIT LOCUS PROTEIN 6"/>
    <property type="match status" value="1"/>
</dbReference>
<evidence type="ECO:0000313" key="8">
    <source>
        <dbReference type="Proteomes" id="UP001271007"/>
    </source>
</evidence>
<keyword evidence="3" id="KW-0539">Nucleus</keyword>
<evidence type="ECO:0000256" key="1">
    <source>
        <dbReference type="ARBA" id="ARBA00004123"/>
    </source>
</evidence>
<evidence type="ECO:0000256" key="4">
    <source>
        <dbReference type="SAM" id="MobiDB-lite"/>
    </source>
</evidence>
<comment type="similarity">
    <text evidence="2">Belongs to the SURF6 family.</text>
</comment>
<evidence type="ECO:0000256" key="3">
    <source>
        <dbReference type="ARBA" id="ARBA00023242"/>
    </source>
</evidence>
<dbReference type="GO" id="GO:0042273">
    <property type="term" value="P:ribosomal large subunit biogenesis"/>
    <property type="evidence" value="ECO:0007669"/>
    <property type="project" value="TreeGrafter"/>
</dbReference>
<feature type="compositionally biased region" description="Basic residues" evidence="4">
    <location>
        <begin position="549"/>
        <end position="558"/>
    </location>
</feature>
<dbReference type="EMBL" id="JAWDJX010000026">
    <property type="protein sequence ID" value="KAK3051367.1"/>
    <property type="molecule type" value="Genomic_DNA"/>
</dbReference>
<dbReference type="PANTHER" id="PTHR14369">
    <property type="entry name" value="SURFEIT LOCUS PROTEIN 6"/>
    <property type="match status" value="1"/>
</dbReference>
<feature type="domain" description="Ribosomal RNA-processing protein 14 N-terminal" evidence="6">
    <location>
        <begin position="19"/>
        <end position="74"/>
    </location>
</feature>
<dbReference type="InterPro" id="IPR029190">
    <property type="entry name" value="Rrp14/SURF6_C"/>
</dbReference>
<accession>A0AAJ0DCN8</accession>
<dbReference type="Pfam" id="PF04935">
    <property type="entry name" value="SURF6"/>
    <property type="match status" value="1"/>
</dbReference>
<feature type="compositionally biased region" description="Basic and acidic residues" evidence="4">
    <location>
        <begin position="168"/>
        <end position="180"/>
    </location>
</feature>
<feature type="compositionally biased region" description="Basic and acidic residues" evidence="4">
    <location>
        <begin position="471"/>
        <end position="480"/>
    </location>
</feature>
<feature type="compositionally biased region" description="Basic residues" evidence="4">
    <location>
        <begin position="353"/>
        <end position="362"/>
    </location>
</feature>
<feature type="compositionally biased region" description="Basic and acidic residues" evidence="4">
    <location>
        <begin position="439"/>
        <end position="453"/>
    </location>
</feature>
<gene>
    <name evidence="7" type="ORF">LTR09_007390</name>
</gene>
<feature type="compositionally biased region" description="Basic and acidic residues" evidence="4">
    <location>
        <begin position="363"/>
        <end position="375"/>
    </location>
</feature>
<evidence type="ECO:0008006" key="9">
    <source>
        <dbReference type="Google" id="ProtNLM"/>
    </source>
</evidence>
<dbReference type="AlphaFoldDB" id="A0AAJ0DCN8"/>
<feature type="region of interest" description="Disordered" evidence="4">
    <location>
        <begin position="42"/>
        <end position="394"/>
    </location>
</feature>
<dbReference type="InterPro" id="IPR029188">
    <property type="entry name" value="Rrp14_N"/>
</dbReference>
<reference evidence="7" key="1">
    <citation type="submission" date="2023-04" db="EMBL/GenBank/DDBJ databases">
        <title>Black Yeasts Isolated from many extreme environments.</title>
        <authorList>
            <person name="Coleine C."/>
            <person name="Stajich J.E."/>
            <person name="Selbmann L."/>
        </authorList>
    </citation>
    <scope>NUCLEOTIDE SEQUENCE</scope>
    <source>
        <strain evidence="7">CCFEE 5312</strain>
    </source>
</reference>
<dbReference type="Proteomes" id="UP001271007">
    <property type="component" value="Unassembled WGS sequence"/>
</dbReference>
<feature type="compositionally biased region" description="Polar residues" evidence="4">
    <location>
        <begin position="256"/>
        <end position="267"/>
    </location>
</feature>